<keyword evidence="3 6" id="KW-0540">Nuclease</keyword>
<comment type="function">
    <text evidence="6">Bidirectionally degrades single-stranded DNA into large acid-insoluble oligonucleotides, which are then degraded further into small acid-soluble oligonucleotides.</text>
</comment>
<dbReference type="AlphaFoldDB" id="A0A379DDI3"/>
<dbReference type="InterPro" id="IPR003761">
    <property type="entry name" value="Exonuc_VII_S"/>
</dbReference>
<keyword evidence="2 6" id="KW-0963">Cytoplasm</keyword>
<dbReference type="PANTHER" id="PTHR34137">
    <property type="entry name" value="EXODEOXYRIBONUCLEASE 7 SMALL SUBUNIT"/>
    <property type="match status" value="1"/>
</dbReference>
<comment type="catalytic activity">
    <reaction evidence="6">
        <text>Exonucleolytic cleavage in either 5'- to 3'- or 3'- to 5'-direction to yield nucleoside 5'-phosphates.</text>
        <dbReference type="EC" id="3.1.11.6"/>
    </reaction>
</comment>
<dbReference type="PANTHER" id="PTHR34137:SF1">
    <property type="entry name" value="EXODEOXYRIBONUCLEASE 7 SMALL SUBUNIT"/>
    <property type="match status" value="1"/>
</dbReference>
<keyword evidence="4 6" id="KW-0378">Hydrolase</keyword>
<evidence type="ECO:0000256" key="5">
    <source>
        <dbReference type="ARBA" id="ARBA00022839"/>
    </source>
</evidence>
<evidence type="ECO:0000313" key="7">
    <source>
        <dbReference type="EMBL" id="SUB76048.1"/>
    </source>
</evidence>
<dbReference type="PIRSF" id="PIRSF006488">
    <property type="entry name" value="Exonuc_VII_S"/>
    <property type="match status" value="1"/>
</dbReference>
<dbReference type="HAMAP" id="MF_00337">
    <property type="entry name" value="Exonuc_7_S"/>
    <property type="match status" value="1"/>
</dbReference>
<evidence type="ECO:0000313" key="8">
    <source>
        <dbReference type="Proteomes" id="UP000254777"/>
    </source>
</evidence>
<comment type="subunit">
    <text evidence="6">Heterooligomer composed of large and small subunits.</text>
</comment>
<evidence type="ECO:0000256" key="4">
    <source>
        <dbReference type="ARBA" id="ARBA00022801"/>
    </source>
</evidence>
<dbReference type="GO" id="GO:0009318">
    <property type="term" value="C:exodeoxyribonuclease VII complex"/>
    <property type="evidence" value="ECO:0007669"/>
    <property type="project" value="UniProtKB-UniRule"/>
</dbReference>
<dbReference type="Pfam" id="PF02609">
    <property type="entry name" value="Exonuc_VII_S"/>
    <property type="match status" value="1"/>
</dbReference>
<comment type="subcellular location">
    <subcellularLocation>
        <location evidence="6">Cytoplasm</location>
    </subcellularLocation>
</comment>
<comment type="similarity">
    <text evidence="1 6">Belongs to the XseB family.</text>
</comment>
<dbReference type="GO" id="GO:0008855">
    <property type="term" value="F:exodeoxyribonuclease VII activity"/>
    <property type="evidence" value="ECO:0007669"/>
    <property type="project" value="UniProtKB-UniRule"/>
</dbReference>
<dbReference type="InterPro" id="IPR037004">
    <property type="entry name" value="Exonuc_VII_ssu_sf"/>
</dbReference>
<organism evidence="7 8">
    <name type="scientific">Peptoniphilus indolicus</name>
    <dbReference type="NCBI Taxonomy" id="33030"/>
    <lineage>
        <taxon>Bacteria</taxon>
        <taxon>Bacillati</taxon>
        <taxon>Bacillota</taxon>
        <taxon>Tissierellia</taxon>
        <taxon>Tissierellales</taxon>
        <taxon>Peptoniphilaceae</taxon>
        <taxon>Peptoniphilus</taxon>
    </lineage>
</organism>
<evidence type="ECO:0000256" key="1">
    <source>
        <dbReference type="ARBA" id="ARBA00009998"/>
    </source>
</evidence>
<dbReference type="GO" id="GO:0005829">
    <property type="term" value="C:cytosol"/>
    <property type="evidence" value="ECO:0007669"/>
    <property type="project" value="TreeGrafter"/>
</dbReference>
<dbReference type="SUPFAM" id="SSF116842">
    <property type="entry name" value="XseB-like"/>
    <property type="match status" value="1"/>
</dbReference>
<dbReference type="GO" id="GO:0006308">
    <property type="term" value="P:DNA catabolic process"/>
    <property type="evidence" value="ECO:0007669"/>
    <property type="project" value="UniProtKB-UniRule"/>
</dbReference>
<name>A0A379DDI3_9FIRM</name>
<protein>
    <recommendedName>
        <fullName evidence="6">Exodeoxyribonuclease 7 small subunit</fullName>
        <ecNumber evidence="6">3.1.11.6</ecNumber>
    </recommendedName>
    <alternativeName>
        <fullName evidence="6">Exodeoxyribonuclease VII small subunit</fullName>
        <shortName evidence="6">Exonuclease VII small subunit</shortName>
    </alternativeName>
</protein>
<dbReference type="EC" id="3.1.11.6" evidence="6"/>
<keyword evidence="5 6" id="KW-0269">Exonuclease</keyword>
<sequence>MNESYESAFQKLQTIISELESRDITLEDSINKYEEGLKLYKFCLSKLDEYEGRVKVLMQEGNDIVEKDFERQ</sequence>
<dbReference type="RefSeq" id="WP_004823035.1">
    <property type="nucleotide sequence ID" value="NZ_UGTH01000001.1"/>
</dbReference>
<proteinExistence type="inferred from homology"/>
<dbReference type="EMBL" id="UGTH01000001">
    <property type="protein sequence ID" value="SUB76048.1"/>
    <property type="molecule type" value="Genomic_DNA"/>
</dbReference>
<accession>A0A379DDI3</accession>
<gene>
    <name evidence="6 7" type="primary">xseB</name>
    <name evidence="7" type="ORF">NCTC11088_01859</name>
</gene>
<evidence type="ECO:0000256" key="3">
    <source>
        <dbReference type="ARBA" id="ARBA00022722"/>
    </source>
</evidence>
<dbReference type="Proteomes" id="UP000254777">
    <property type="component" value="Unassembled WGS sequence"/>
</dbReference>
<evidence type="ECO:0000256" key="6">
    <source>
        <dbReference type="HAMAP-Rule" id="MF_00337"/>
    </source>
</evidence>
<dbReference type="NCBIfam" id="TIGR01280">
    <property type="entry name" value="xseB"/>
    <property type="match status" value="1"/>
</dbReference>
<dbReference type="Gene3D" id="1.10.287.1040">
    <property type="entry name" value="Exonuclease VII, small subunit"/>
    <property type="match status" value="1"/>
</dbReference>
<evidence type="ECO:0000256" key="2">
    <source>
        <dbReference type="ARBA" id="ARBA00022490"/>
    </source>
</evidence>
<reference evidence="7 8" key="1">
    <citation type="submission" date="2018-06" db="EMBL/GenBank/DDBJ databases">
        <authorList>
            <consortium name="Pathogen Informatics"/>
            <person name="Doyle S."/>
        </authorList>
    </citation>
    <scope>NUCLEOTIDE SEQUENCE [LARGE SCALE GENOMIC DNA]</scope>
    <source>
        <strain evidence="7 8">NCTC11088</strain>
    </source>
</reference>